<comment type="caution">
    <text evidence="3">The sequence shown here is derived from an EMBL/GenBank/DDBJ whole genome shotgun (WGS) entry which is preliminary data.</text>
</comment>
<keyword evidence="2" id="KW-0812">Transmembrane</keyword>
<proteinExistence type="predicted"/>
<dbReference type="RefSeq" id="WP_141337584.1">
    <property type="nucleotide sequence ID" value="NZ_JBHMAX010000013.1"/>
</dbReference>
<evidence type="ECO:0000256" key="2">
    <source>
        <dbReference type="SAM" id="Phobius"/>
    </source>
</evidence>
<feature type="transmembrane region" description="Helical" evidence="2">
    <location>
        <begin position="36"/>
        <end position="54"/>
    </location>
</feature>
<dbReference type="Proteomes" id="UP001589613">
    <property type="component" value="Unassembled WGS sequence"/>
</dbReference>
<accession>A0ABV5V1G2</accession>
<reference evidence="3 4" key="1">
    <citation type="submission" date="2024-09" db="EMBL/GenBank/DDBJ databases">
        <authorList>
            <person name="Sun Q."/>
            <person name="Mori K."/>
        </authorList>
    </citation>
    <scope>NUCLEOTIDE SEQUENCE [LARGE SCALE GENOMIC DNA]</scope>
    <source>
        <strain evidence="3 4">JCM 12763</strain>
    </source>
</reference>
<feature type="transmembrane region" description="Helical" evidence="2">
    <location>
        <begin position="12"/>
        <end position="30"/>
    </location>
</feature>
<protein>
    <recommendedName>
        <fullName evidence="5">Glycine zipper domain-containing protein</fullName>
    </recommendedName>
</protein>
<evidence type="ECO:0008006" key="5">
    <source>
        <dbReference type="Google" id="ProtNLM"/>
    </source>
</evidence>
<keyword evidence="4" id="KW-1185">Reference proteome</keyword>
<feature type="region of interest" description="Disordered" evidence="1">
    <location>
        <begin position="57"/>
        <end position="96"/>
    </location>
</feature>
<evidence type="ECO:0000313" key="3">
    <source>
        <dbReference type="EMBL" id="MFB9731644.1"/>
    </source>
</evidence>
<organism evidence="3 4">
    <name type="scientific">Ornithinimicrobium kibberense</name>
    <dbReference type="NCBI Taxonomy" id="282060"/>
    <lineage>
        <taxon>Bacteria</taxon>
        <taxon>Bacillati</taxon>
        <taxon>Actinomycetota</taxon>
        <taxon>Actinomycetes</taxon>
        <taxon>Micrococcales</taxon>
        <taxon>Ornithinimicrobiaceae</taxon>
        <taxon>Ornithinimicrobium</taxon>
    </lineage>
</organism>
<gene>
    <name evidence="3" type="ORF">ACFFN0_06280</name>
</gene>
<keyword evidence="2" id="KW-0472">Membrane</keyword>
<name>A0ABV5V1G2_9MICO</name>
<keyword evidence="2" id="KW-1133">Transmembrane helix</keyword>
<evidence type="ECO:0000256" key="1">
    <source>
        <dbReference type="SAM" id="MobiDB-lite"/>
    </source>
</evidence>
<evidence type="ECO:0000313" key="4">
    <source>
        <dbReference type="Proteomes" id="UP001589613"/>
    </source>
</evidence>
<sequence length="96" mass="9429">MAGPRVTPAQAGMMYGIVAGAGIGAVMFAISGDVLWLILAGVGVALGLGIGAAVEQNQARGRRQSGGMIEDDGHRNDAGAGDGQRNDPPGGTGAAR</sequence>
<dbReference type="EMBL" id="JBHMAX010000013">
    <property type="protein sequence ID" value="MFB9731644.1"/>
    <property type="molecule type" value="Genomic_DNA"/>
</dbReference>